<reference evidence="1" key="1">
    <citation type="submission" date="2022-08" db="EMBL/GenBank/DDBJ databases">
        <title>Whole genome sequencing of non-tuberculosis mycobacteria type-strains.</title>
        <authorList>
            <person name="Igarashi Y."/>
            <person name="Osugi A."/>
            <person name="Mitarai S."/>
        </authorList>
    </citation>
    <scope>NUCLEOTIDE SEQUENCE</scope>
    <source>
        <strain evidence="1">DSM 45127</strain>
    </source>
</reference>
<organism evidence="1 2">
    <name type="scientific">Mycobacterium paraterrae</name>
    <dbReference type="NCBI Taxonomy" id="577492"/>
    <lineage>
        <taxon>Bacteria</taxon>
        <taxon>Bacillati</taxon>
        <taxon>Actinomycetota</taxon>
        <taxon>Actinomycetes</taxon>
        <taxon>Mycobacteriales</taxon>
        <taxon>Mycobacteriaceae</taxon>
        <taxon>Mycobacterium</taxon>
    </lineage>
</organism>
<name>A0ABY3VLN0_9MYCO</name>
<protein>
    <recommendedName>
        <fullName evidence="3">ATP-grasp domain-containing protein</fullName>
    </recommendedName>
</protein>
<accession>A0ABY3VLN0</accession>
<dbReference type="EMBL" id="CP092488">
    <property type="protein sequence ID" value="UMB69065.1"/>
    <property type="molecule type" value="Genomic_DNA"/>
</dbReference>
<dbReference type="RefSeq" id="WP_240260797.1">
    <property type="nucleotide sequence ID" value="NZ_CP092488.2"/>
</dbReference>
<keyword evidence="2" id="KW-1185">Reference proteome</keyword>
<sequence length="549" mass="59677">MISSISRPRTSPHPLTGDFYEWAVIVDGDEVSWQSYAGPLRFDETDFAIATRKLLSIEPGELPELVAEHVEFASPSDGQRRLMVHSTTPYASSFETDLAAMVEGRPVLDLTTYVETRGLYLARSGDLVVGRTRPWLHGTAAKGVERLMLPDSDYYYLSQALVRRAVDGGERDPVIRRIVEFVREDPSTVVCPYDFEPEFQLLVTWLARITGVGRIRVDANDSRLGVWNRKRMLHPTVEAALSLVDIDGQPGPMVLEREHRASEAFAALQVPIPVLPGYAVAWQENRDDFCAGLLRAGALLQSRYGLTRGCLKPSDGGNGGRITPGIDLGNAAQLHELACAAWRLGGDQVLEAHVTYFEREVGGERVLTTPSAHVRSGELLDGLTLQFMRGTSWKGNIFVSRGEWEGLGLDPSVYAALRATMTDLHERLGLLHCGIDFAVGTVGGVFGDTVMAAVQDINPKVTGALFLREFMARHPEIGVGAATRVLSPDATGSAERIREVVSNSSTAQQPCEEVGIVPGRWAMIATSAASSLTAGAQALSMERALAAAR</sequence>
<evidence type="ECO:0008006" key="3">
    <source>
        <dbReference type="Google" id="ProtNLM"/>
    </source>
</evidence>
<proteinExistence type="predicted"/>
<gene>
    <name evidence="1" type="ORF">MKK62_22230</name>
</gene>
<evidence type="ECO:0000313" key="2">
    <source>
        <dbReference type="Proteomes" id="UP001055336"/>
    </source>
</evidence>
<dbReference type="Proteomes" id="UP001055336">
    <property type="component" value="Chromosome"/>
</dbReference>
<evidence type="ECO:0000313" key="1">
    <source>
        <dbReference type="EMBL" id="UMB69065.1"/>
    </source>
</evidence>